<comment type="subcellular location">
    <subcellularLocation>
        <location evidence="1">Secreted</location>
    </subcellularLocation>
</comment>
<keyword evidence="3" id="KW-0964">Secreted</keyword>
<evidence type="ECO:0000256" key="4">
    <source>
        <dbReference type="ARBA" id="ARBA00023157"/>
    </source>
</evidence>
<dbReference type="InterPro" id="IPR037277">
    <property type="entry name" value="Granulin_sf"/>
</dbReference>
<dbReference type="SMART" id="SM00277">
    <property type="entry name" value="GRAN"/>
    <property type="match status" value="2"/>
</dbReference>
<keyword evidence="8" id="KW-1185">Reference proteome</keyword>
<keyword evidence="5" id="KW-0732">Signal</keyword>
<proteinExistence type="inferred from homology"/>
<keyword evidence="4" id="KW-1015">Disulfide bond</keyword>
<evidence type="ECO:0000256" key="2">
    <source>
        <dbReference type="ARBA" id="ARBA00010093"/>
    </source>
</evidence>
<protein>
    <recommendedName>
        <fullName evidence="6">Granulins domain-containing protein</fullName>
    </recommendedName>
</protein>
<feature type="signal peptide" evidence="5">
    <location>
        <begin position="1"/>
        <end position="19"/>
    </location>
</feature>
<evidence type="ECO:0000259" key="6">
    <source>
        <dbReference type="PROSITE" id="PS00799"/>
    </source>
</evidence>
<dbReference type="PANTHER" id="PTHR12274">
    <property type="entry name" value="GRANULIN"/>
    <property type="match status" value="1"/>
</dbReference>
<feature type="domain" description="Granulins" evidence="6">
    <location>
        <begin position="54"/>
        <end position="67"/>
    </location>
</feature>
<reference evidence="7" key="1">
    <citation type="submission" date="2025-08" db="UniProtKB">
        <authorList>
            <consortium name="Ensembl"/>
        </authorList>
    </citation>
    <scope>IDENTIFICATION</scope>
</reference>
<organism evidence="7 8">
    <name type="scientific">Eptatretus burgeri</name>
    <name type="common">Inshore hagfish</name>
    <dbReference type="NCBI Taxonomy" id="7764"/>
    <lineage>
        <taxon>Eukaryota</taxon>
        <taxon>Metazoa</taxon>
        <taxon>Chordata</taxon>
        <taxon>Craniata</taxon>
        <taxon>Vertebrata</taxon>
        <taxon>Cyclostomata</taxon>
        <taxon>Myxini</taxon>
        <taxon>Myxiniformes</taxon>
        <taxon>Myxinidae</taxon>
        <taxon>Eptatretinae</taxon>
        <taxon>Eptatretus</taxon>
    </lineage>
</organism>
<comment type="similarity">
    <text evidence="2">Belongs to the granulin family.</text>
</comment>
<sequence>MMSITWYLLLATSVSMVAAAVRCKDGEECPDGYTCCPMLSDKYGCCPFPLAVCCSDGKHCCPPGYTCNGTIGRCIGGGHSIPWVKKQANVDANITEHIPQIKCPDGSTCPILKTCCLLADKTYGCCPFQHKSRVNETSCNCSHGGTSCQDPQGDCLCCLLPNVSASVQNSQLTCTHACKVAHAWWVCSYMTVLFIRPIYLYPP</sequence>
<dbReference type="GeneTree" id="ENSGT00470000042293"/>
<dbReference type="GO" id="GO:0005576">
    <property type="term" value="C:extracellular region"/>
    <property type="evidence" value="ECO:0007669"/>
    <property type="project" value="UniProtKB-SubCell"/>
</dbReference>
<dbReference type="SUPFAM" id="SSF57277">
    <property type="entry name" value="Granulin repeat"/>
    <property type="match status" value="2"/>
</dbReference>
<feature type="chain" id="PRO_5034691510" description="Granulins domain-containing protein" evidence="5">
    <location>
        <begin position="20"/>
        <end position="203"/>
    </location>
</feature>
<dbReference type="Proteomes" id="UP000694388">
    <property type="component" value="Unplaced"/>
</dbReference>
<dbReference type="InterPro" id="IPR039036">
    <property type="entry name" value="Granulin_fam"/>
</dbReference>
<dbReference type="Ensembl" id="ENSEBUT00000025437.1">
    <property type="protein sequence ID" value="ENSEBUP00000024861.1"/>
    <property type="gene ID" value="ENSEBUG00000015355.1"/>
</dbReference>
<dbReference type="Pfam" id="PF00396">
    <property type="entry name" value="Granulin"/>
    <property type="match status" value="1"/>
</dbReference>
<name>A0A8C4R7Y3_EPTBU</name>
<evidence type="ECO:0000256" key="3">
    <source>
        <dbReference type="ARBA" id="ARBA00022525"/>
    </source>
</evidence>
<dbReference type="PANTHER" id="PTHR12274:SF3">
    <property type="entry name" value="PROGRANULIN"/>
    <property type="match status" value="1"/>
</dbReference>
<evidence type="ECO:0000313" key="7">
    <source>
        <dbReference type="Ensembl" id="ENSEBUP00000024861.1"/>
    </source>
</evidence>
<evidence type="ECO:0000256" key="1">
    <source>
        <dbReference type="ARBA" id="ARBA00004613"/>
    </source>
</evidence>
<dbReference type="Gene3D" id="2.10.25.160">
    <property type="entry name" value="Granulin"/>
    <property type="match status" value="2"/>
</dbReference>
<accession>A0A8C4R7Y3</accession>
<dbReference type="InterPro" id="IPR000118">
    <property type="entry name" value="Granulin"/>
</dbReference>
<evidence type="ECO:0000313" key="8">
    <source>
        <dbReference type="Proteomes" id="UP000694388"/>
    </source>
</evidence>
<dbReference type="AlphaFoldDB" id="A0A8C4R7Y3"/>
<dbReference type="PROSITE" id="PS00799">
    <property type="entry name" value="GRANULINS"/>
    <property type="match status" value="1"/>
</dbReference>
<reference evidence="7" key="2">
    <citation type="submission" date="2025-09" db="UniProtKB">
        <authorList>
            <consortium name="Ensembl"/>
        </authorList>
    </citation>
    <scope>IDENTIFICATION</scope>
</reference>
<evidence type="ECO:0000256" key="5">
    <source>
        <dbReference type="SAM" id="SignalP"/>
    </source>
</evidence>